<dbReference type="RefSeq" id="WP_273381213.1">
    <property type="nucleotide sequence ID" value="NZ_PIUK01000258.1"/>
</dbReference>
<dbReference type="EMBL" id="PIUK01000258">
    <property type="protein sequence ID" value="MBY6277834.1"/>
    <property type="molecule type" value="Genomic_DNA"/>
</dbReference>
<evidence type="ECO:0000256" key="5">
    <source>
        <dbReference type="ARBA" id="ARBA00022692"/>
    </source>
</evidence>
<evidence type="ECO:0000256" key="4">
    <source>
        <dbReference type="ARBA" id="ARBA00022519"/>
    </source>
</evidence>
<dbReference type="GO" id="GO:0015808">
    <property type="term" value="P:L-alanine transport"/>
    <property type="evidence" value="ECO:0007669"/>
    <property type="project" value="TreeGrafter"/>
</dbReference>
<dbReference type="PANTHER" id="PTHR11795">
    <property type="entry name" value="BRANCHED-CHAIN AMINO ACID TRANSPORT SYSTEM PERMEASE PROTEIN LIVH"/>
    <property type="match status" value="1"/>
</dbReference>
<dbReference type="Gene3D" id="1.10.3470.10">
    <property type="entry name" value="ABC transporter involved in vitamin B12 uptake, BtuC"/>
    <property type="match status" value="1"/>
</dbReference>
<protein>
    <submittedName>
        <fullName evidence="11">Branched-chain amino acid ABC transporter permease</fullName>
    </submittedName>
</protein>
<evidence type="ECO:0000313" key="11">
    <source>
        <dbReference type="EMBL" id="MBY6277834.1"/>
    </source>
</evidence>
<evidence type="ECO:0000256" key="10">
    <source>
        <dbReference type="SAM" id="Phobius"/>
    </source>
</evidence>
<dbReference type="GO" id="GO:0015188">
    <property type="term" value="F:L-isoleucine transmembrane transporter activity"/>
    <property type="evidence" value="ECO:0007669"/>
    <property type="project" value="TreeGrafter"/>
</dbReference>
<keyword evidence="4" id="KW-0997">Cell inner membrane</keyword>
<comment type="subcellular location">
    <subcellularLocation>
        <location evidence="1">Cell membrane</location>
        <topology evidence="1">Multi-pass membrane protein</topology>
    </subcellularLocation>
</comment>
<dbReference type="AlphaFoldDB" id="A0A953LK22"/>
<keyword evidence="3" id="KW-1003">Cell membrane</keyword>
<evidence type="ECO:0000256" key="3">
    <source>
        <dbReference type="ARBA" id="ARBA00022475"/>
    </source>
</evidence>
<dbReference type="Proteomes" id="UP000732377">
    <property type="component" value="Unassembled WGS sequence"/>
</dbReference>
<feature type="transmembrane region" description="Helical" evidence="10">
    <location>
        <begin position="60"/>
        <end position="82"/>
    </location>
</feature>
<comment type="similarity">
    <text evidence="9">Belongs to the binding-protein-dependent transport system permease family. LivHM subfamily.</text>
</comment>
<feature type="transmembrane region" description="Helical" evidence="10">
    <location>
        <begin position="270"/>
        <end position="288"/>
    </location>
</feature>
<keyword evidence="6" id="KW-0029">Amino-acid transport</keyword>
<accession>A0A953LK22</accession>
<evidence type="ECO:0000256" key="8">
    <source>
        <dbReference type="ARBA" id="ARBA00023136"/>
    </source>
</evidence>
<feature type="transmembrane region" description="Helical" evidence="10">
    <location>
        <begin position="229"/>
        <end position="250"/>
    </location>
</feature>
<evidence type="ECO:0000313" key="12">
    <source>
        <dbReference type="Proteomes" id="UP000732377"/>
    </source>
</evidence>
<dbReference type="GO" id="GO:0005886">
    <property type="term" value="C:plasma membrane"/>
    <property type="evidence" value="ECO:0007669"/>
    <property type="project" value="UniProtKB-SubCell"/>
</dbReference>
<evidence type="ECO:0000256" key="9">
    <source>
        <dbReference type="ARBA" id="ARBA00037998"/>
    </source>
</evidence>
<dbReference type="PANTHER" id="PTHR11795:SF371">
    <property type="entry name" value="HIGH-AFFINITY BRANCHED-CHAIN AMINO ACID TRANSPORT SYSTEM PERMEASE PROTEIN LIVH"/>
    <property type="match status" value="1"/>
</dbReference>
<dbReference type="GO" id="GO:0015192">
    <property type="term" value="F:L-phenylalanine transmembrane transporter activity"/>
    <property type="evidence" value="ECO:0007669"/>
    <property type="project" value="TreeGrafter"/>
</dbReference>
<keyword evidence="7 10" id="KW-1133">Transmembrane helix</keyword>
<organism evidence="11 12">
    <name type="scientific">Symbiobacterium thermophilum</name>
    <dbReference type="NCBI Taxonomy" id="2734"/>
    <lineage>
        <taxon>Bacteria</taxon>
        <taxon>Bacillati</taxon>
        <taxon>Bacillota</taxon>
        <taxon>Clostridia</taxon>
        <taxon>Eubacteriales</taxon>
        <taxon>Symbiobacteriaceae</taxon>
        <taxon>Symbiobacterium</taxon>
    </lineage>
</organism>
<dbReference type="InterPro" id="IPR052157">
    <property type="entry name" value="BCAA_transport_permease"/>
</dbReference>
<dbReference type="GO" id="GO:0005304">
    <property type="term" value="F:L-valine transmembrane transporter activity"/>
    <property type="evidence" value="ECO:0007669"/>
    <property type="project" value="TreeGrafter"/>
</dbReference>
<evidence type="ECO:0000256" key="2">
    <source>
        <dbReference type="ARBA" id="ARBA00022448"/>
    </source>
</evidence>
<sequence length="295" mass="31253">MGQFAEQVVNGLQLGFVYALIAVGYTMVYGIIKLINFAHGDVIMVGAFVTYFGLVRGIPWPAAILIGMATCALLGVVIERLAYRPLRVKGAPRIAALITAIGVSLFLENFSSLRIAFGPDYRHFPEMVTRMQWNVFGVTISSVQVLIAGVTVLLVLILQLVVYRTKIGKAMRAVALDMDAARLMGINVDRVIAFTFAIGSALAAAAGALWAAAYLQIWPYMGIPPGLKAFTAAVLGGIGSIPGALLGAVLMGQAEVLTAAYITTDFRDAVAFALLILVLLVRPAGLLGKAGPEKV</sequence>
<dbReference type="CDD" id="cd06582">
    <property type="entry name" value="TM_PBP1_LivH_like"/>
    <property type="match status" value="1"/>
</dbReference>
<dbReference type="InterPro" id="IPR001851">
    <property type="entry name" value="ABC_transp_permease"/>
</dbReference>
<gene>
    <name evidence="11" type="ORF">CWE10_16890</name>
</gene>
<reference evidence="11" key="1">
    <citation type="submission" date="2017-11" db="EMBL/GenBank/DDBJ databases">
        <title>Three new genomes from thermophilic consortium.</title>
        <authorList>
            <person name="Quaggio R."/>
            <person name="Amgarten D."/>
            <person name="Setubal J.C."/>
        </authorList>
    </citation>
    <scope>NUCLEOTIDE SEQUENCE</scope>
    <source>
        <strain evidence="11">ZCTH01-B2</strain>
    </source>
</reference>
<dbReference type="GO" id="GO:0015190">
    <property type="term" value="F:L-leucine transmembrane transporter activity"/>
    <property type="evidence" value="ECO:0007669"/>
    <property type="project" value="TreeGrafter"/>
</dbReference>
<feature type="transmembrane region" description="Helical" evidence="10">
    <location>
        <begin position="12"/>
        <end position="32"/>
    </location>
</feature>
<keyword evidence="5 10" id="KW-0812">Transmembrane</keyword>
<feature type="transmembrane region" description="Helical" evidence="10">
    <location>
        <begin position="191"/>
        <end position="217"/>
    </location>
</feature>
<evidence type="ECO:0000256" key="7">
    <source>
        <dbReference type="ARBA" id="ARBA00022989"/>
    </source>
</evidence>
<name>A0A953LK22_SYMTR</name>
<proteinExistence type="inferred from homology"/>
<keyword evidence="2" id="KW-0813">Transport</keyword>
<dbReference type="InterPro" id="IPR037294">
    <property type="entry name" value="ABC_BtuC-like"/>
</dbReference>
<keyword evidence="8 10" id="KW-0472">Membrane</keyword>
<feature type="transmembrane region" description="Helical" evidence="10">
    <location>
        <begin position="135"/>
        <end position="162"/>
    </location>
</feature>
<feature type="transmembrane region" description="Helical" evidence="10">
    <location>
        <begin position="37"/>
        <end position="54"/>
    </location>
</feature>
<dbReference type="Pfam" id="PF02653">
    <property type="entry name" value="BPD_transp_2"/>
    <property type="match status" value="1"/>
</dbReference>
<feature type="transmembrane region" description="Helical" evidence="10">
    <location>
        <begin position="94"/>
        <end position="115"/>
    </location>
</feature>
<evidence type="ECO:0000256" key="6">
    <source>
        <dbReference type="ARBA" id="ARBA00022970"/>
    </source>
</evidence>
<evidence type="ECO:0000256" key="1">
    <source>
        <dbReference type="ARBA" id="ARBA00004651"/>
    </source>
</evidence>
<dbReference type="GO" id="GO:0042941">
    <property type="term" value="P:D-alanine transmembrane transport"/>
    <property type="evidence" value="ECO:0007669"/>
    <property type="project" value="TreeGrafter"/>
</dbReference>
<comment type="caution">
    <text evidence="11">The sequence shown here is derived from an EMBL/GenBank/DDBJ whole genome shotgun (WGS) entry which is preliminary data.</text>
</comment>
<dbReference type="GO" id="GO:1903806">
    <property type="term" value="P:L-isoleucine import across plasma membrane"/>
    <property type="evidence" value="ECO:0007669"/>
    <property type="project" value="TreeGrafter"/>
</dbReference>